<dbReference type="PANTHER" id="PTHR38436">
    <property type="entry name" value="POLYKETIDE CYCLASE SNOAL-LIKE DOMAIN"/>
    <property type="match status" value="1"/>
</dbReference>
<dbReference type="InterPro" id="IPR032710">
    <property type="entry name" value="NTF2-like_dom_sf"/>
</dbReference>
<dbReference type="InterPro" id="IPR037401">
    <property type="entry name" value="SnoaL-like"/>
</dbReference>
<sequence length="175" mass="19161">MKTLTPAQQAMLDLFQKHVNAELAGDLETTMATMTDNPHLTNAPLVTGGVGRKGVRDFYANHLVGKFFPPDVEMIPVSQTIGSDQIVDELVIRFTHTQVIDWMLPDVPPTGKKVEMAVAVIVKVENGKIAHEHIYWDQASVLVQIGLMNPKGLPVSGAEGARKMLDPTLPCRVIK</sequence>
<dbReference type="Pfam" id="PF12680">
    <property type="entry name" value="SnoaL_2"/>
    <property type="match status" value="1"/>
</dbReference>
<name>A0A2H0LPX4_9BACT</name>
<accession>A0A2H0LPX4</accession>
<dbReference type="GO" id="GO:0030638">
    <property type="term" value="P:polyketide metabolic process"/>
    <property type="evidence" value="ECO:0007669"/>
    <property type="project" value="InterPro"/>
</dbReference>
<gene>
    <name evidence="2" type="ORF">COV74_04880</name>
</gene>
<dbReference type="PANTHER" id="PTHR38436:SF3">
    <property type="entry name" value="CARBOXYMETHYLENEBUTENOLIDASE-RELATED"/>
    <property type="match status" value="1"/>
</dbReference>
<evidence type="ECO:0000313" key="2">
    <source>
        <dbReference type="EMBL" id="PIQ86396.1"/>
    </source>
</evidence>
<dbReference type="EMBL" id="PCVY01000044">
    <property type="protein sequence ID" value="PIQ86396.1"/>
    <property type="molecule type" value="Genomic_DNA"/>
</dbReference>
<evidence type="ECO:0000313" key="3">
    <source>
        <dbReference type="Proteomes" id="UP000230859"/>
    </source>
</evidence>
<comment type="caution">
    <text evidence="2">The sequence shown here is derived from an EMBL/GenBank/DDBJ whole genome shotgun (WGS) entry which is preliminary data.</text>
</comment>
<organism evidence="2 3">
    <name type="scientific">Candidatus Abzuiibacterium crystallinum</name>
    <dbReference type="NCBI Taxonomy" id="1974748"/>
    <lineage>
        <taxon>Bacteria</taxon>
        <taxon>Pseudomonadati</taxon>
        <taxon>Candidatus Omnitrophota</taxon>
        <taxon>Candidatus Abzuiibacterium</taxon>
    </lineage>
</organism>
<dbReference type="Gene3D" id="3.10.450.50">
    <property type="match status" value="1"/>
</dbReference>
<dbReference type="SUPFAM" id="SSF54427">
    <property type="entry name" value="NTF2-like"/>
    <property type="match status" value="1"/>
</dbReference>
<protein>
    <submittedName>
        <fullName evidence="2">Carboxymethylenebutenolidase</fullName>
    </submittedName>
</protein>
<feature type="domain" description="SnoaL-like" evidence="1">
    <location>
        <begin position="16"/>
        <end position="131"/>
    </location>
</feature>
<evidence type="ECO:0000259" key="1">
    <source>
        <dbReference type="Pfam" id="PF12680"/>
    </source>
</evidence>
<dbReference type="Proteomes" id="UP000230859">
    <property type="component" value="Unassembled WGS sequence"/>
</dbReference>
<dbReference type="AlphaFoldDB" id="A0A2H0LPX4"/>
<proteinExistence type="predicted"/>
<reference evidence="2 3" key="1">
    <citation type="submission" date="2017-09" db="EMBL/GenBank/DDBJ databases">
        <title>Depth-based differentiation of microbial function through sediment-hosted aquifers and enrichment of novel symbionts in the deep terrestrial subsurface.</title>
        <authorList>
            <person name="Probst A.J."/>
            <person name="Ladd B."/>
            <person name="Jarett J.K."/>
            <person name="Geller-Mcgrath D.E."/>
            <person name="Sieber C.M."/>
            <person name="Emerson J.B."/>
            <person name="Anantharaman K."/>
            <person name="Thomas B.C."/>
            <person name="Malmstrom R."/>
            <person name="Stieglmeier M."/>
            <person name="Klingl A."/>
            <person name="Woyke T."/>
            <person name="Ryan C.M."/>
            <person name="Banfield J.F."/>
        </authorList>
    </citation>
    <scope>NUCLEOTIDE SEQUENCE [LARGE SCALE GENOMIC DNA]</scope>
    <source>
        <strain evidence="2">CG11_big_fil_rev_8_21_14_0_20_45_26</strain>
    </source>
</reference>
<dbReference type="InterPro" id="IPR009959">
    <property type="entry name" value="Cyclase_SnoaL-like"/>
</dbReference>